<dbReference type="GeneTree" id="ENSGT00960000191653"/>
<dbReference type="PANTHER" id="PTHR45913:SF19">
    <property type="entry name" value="LOW QUALITY PROTEIN: ZINC FINGER BED DOMAIN-CONTAINING PROTEIN 5-LIKE"/>
    <property type="match status" value="1"/>
</dbReference>
<dbReference type="Proteomes" id="UP000694569">
    <property type="component" value="Unplaced"/>
</dbReference>
<dbReference type="AlphaFoldDB" id="A0A8C5PR37"/>
<proteinExistence type="predicted"/>
<organism evidence="1 2">
    <name type="scientific">Leptobrachium leishanense</name>
    <name type="common">Leishan spiny toad</name>
    <dbReference type="NCBI Taxonomy" id="445787"/>
    <lineage>
        <taxon>Eukaryota</taxon>
        <taxon>Metazoa</taxon>
        <taxon>Chordata</taxon>
        <taxon>Craniata</taxon>
        <taxon>Vertebrata</taxon>
        <taxon>Euteleostomi</taxon>
        <taxon>Amphibia</taxon>
        <taxon>Batrachia</taxon>
        <taxon>Anura</taxon>
        <taxon>Pelobatoidea</taxon>
        <taxon>Megophryidae</taxon>
        <taxon>Leptobrachium</taxon>
    </lineage>
</organism>
<name>A0A8C5PR37_9ANUR</name>
<evidence type="ECO:0000313" key="2">
    <source>
        <dbReference type="Proteomes" id="UP000694569"/>
    </source>
</evidence>
<dbReference type="PANTHER" id="PTHR45913">
    <property type="entry name" value="EPM2A-INTERACTING PROTEIN 1"/>
    <property type="match status" value="1"/>
</dbReference>
<evidence type="ECO:0000313" key="1">
    <source>
        <dbReference type="Ensembl" id="ENSLLEP00000026610.1"/>
    </source>
</evidence>
<accession>A0A8C5PR37</accession>
<protein>
    <submittedName>
        <fullName evidence="1">Uncharacterized protein</fullName>
    </submittedName>
</protein>
<keyword evidence="2" id="KW-1185">Reference proteome</keyword>
<reference evidence="1" key="2">
    <citation type="submission" date="2025-09" db="UniProtKB">
        <authorList>
            <consortium name="Ensembl"/>
        </authorList>
    </citation>
    <scope>IDENTIFICATION</scope>
</reference>
<reference evidence="1" key="1">
    <citation type="submission" date="2025-08" db="UniProtKB">
        <authorList>
            <consortium name="Ensembl"/>
        </authorList>
    </citation>
    <scope>IDENTIFICATION</scope>
</reference>
<sequence>MLCVLLLATNTTAAELFKSLNDYISGKLNWSFYVGICTDGAAAMTRQLSGFTTWVKEVTSECESTHCVIHREMLAS</sequence>
<dbReference type="OrthoDB" id="6144063at2759"/>
<dbReference type="Ensembl" id="ENSLLET00000027641.1">
    <property type="protein sequence ID" value="ENSLLEP00000026610.1"/>
    <property type="gene ID" value="ENSLLEG00000016879.1"/>
</dbReference>